<dbReference type="EMBL" id="LT598457">
    <property type="protein sequence ID" value="SCU93401.1"/>
    <property type="molecule type" value="Genomic_DNA"/>
</dbReference>
<keyword evidence="2" id="KW-0653">Protein transport</keyword>
<accession>A0A1G4JRE2</accession>
<dbReference type="GO" id="GO:0015031">
    <property type="term" value="P:protein transport"/>
    <property type="evidence" value="ECO:0007669"/>
    <property type="project" value="UniProtKB-KW"/>
</dbReference>
<dbReference type="AlphaFoldDB" id="A0A1G4JRE2"/>
<keyword evidence="2" id="KW-0813">Transport</keyword>
<evidence type="ECO:0000256" key="1">
    <source>
        <dbReference type="ARBA" id="ARBA00022786"/>
    </source>
</evidence>
<name>A0A1G4JRE2_9SACH</name>
<evidence type="ECO:0000313" key="4">
    <source>
        <dbReference type="EMBL" id="SCU93401.1"/>
    </source>
</evidence>
<protein>
    <submittedName>
        <fullName evidence="4">LADA_0G02894g1_1</fullName>
    </submittedName>
</protein>
<gene>
    <name evidence="4" type="ORF">LADA_0G02894G</name>
</gene>
<dbReference type="Proteomes" id="UP000190274">
    <property type="component" value="Chromosome G"/>
</dbReference>
<dbReference type="GO" id="GO:0019787">
    <property type="term" value="F:ubiquitin-like protein transferase activity"/>
    <property type="evidence" value="ECO:0007669"/>
    <property type="project" value="InterPro"/>
</dbReference>
<keyword evidence="3" id="KW-0072">Autophagy</keyword>
<dbReference type="Gene3D" id="3.30.1460.50">
    <property type="match status" value="1"/>
</dbReference>
<proteinExistence type="predicted"/>
<keyword evidence="5" id="KW-1185">Reference proteome</keyword>
<evidence type="ECO:0000256" key="2">
    <source>
        <dbReference type="ARBA" id="ARBA00022927"/>
    </source>
</evidence>
<dbReference type="Pfam" id="PF03987">
    <property type="entry name" value="Autophagy_act_C"/>
    <property type="match status" value="1"/>
</dbReference>
<evidence type="ECO:0000313" key="5">
    <source>
        <dbReference type="Proteomes" id="UP000190274"/>
    </source>
</evidence>
<dbReference type="InterPro" id="IPR007135">
    <property type="entry name" value="Atg3/Atg10"/>
</dbReference>
<dbReference type="GO" id="GO:0006914">
    <property type="term" value="P:autophagy"/>
    <property type="evidence" value="ECO:0007669"/>
    <property type="project" value="UniProtKB-KW"/>
</dbReference>
<evidence type="ECO:0000256" key="3">
    <source>
        <dbReference type="ARBA" id="ARBA00023006"/>
    </source>
</evidence>
<keyword evidence="1" id="KW-0833">Ubl conjugation pathway</keyword>
<sequence length="164" mass="19409">MIAEDIFQKQLETELVPILRRWPLCRELSLLKHNGSVVILARHPELVDHTFQILIQYSTIYQEPQLLFKIWETRIVDQVEIQRLSFPGDVSTLVNTQDFTIRSDYIHNTGRDLWYSIHGCDTGEIVGYQEESYLERWCSIYFTIFDPGFSNLFIYSDHYVVSQD</sequence>
<dbReference type="OrthoDB" id="4031501at2759"/>
<organism evidence="4 5">
    <name type="scientific">Lachancea dasiensis</name>
    <dbReference type="NCBI Taxonomy" id="1072105"/>
    <lineage>
        <taxon>Eukaryota</taxon>
        <taxon>Fungi</taxon>
        <taxon>Dikarya</taxon>
        <taxon>Ascomycota</taxon>
        <taxon>Saccharomycotina</taxon>
        <taxon>Saccharomycetes</taxon>
        <taxon>Saccharomycetales</taxon>
        <taxon>Saccharomycetaceae</taxon>
        <taxon>Lachancea</taxon>
    </lineage>
</organism>
<reference evidence="5" key="1">
    <citation type="submission" date="2016-03" db="EMBL/GenBank/DDBJ databases">
        <authorList>
            <person name="Devillers H."/>
        </authorList>
    </citation>
    <scope>NUCLEOTIDE SEQUENCE [LARGE SCALE GENOMIC DNA]</scope>
</reference>